<evidence type="ECO:0000256" key="3">
    <source>
        <dbReference type="ARBA" id="ARBA00023125"/>
    </source>
</evidence>
<dbReference type="PANTHER" id="PTHR24340">
    <property type="entry name" value="HOMEOBOX PROTEIN NKX"/>
    <property type="match status" value="1"/>
</dbReference>
<feature type="region of interest" description="Disordered" evidence="8">
    <location>
        <begin position="55"/>
        <end position="87"/>
    </location>
</feature>
<reference evidence="11" key="2">
    <citation type="submission" date="2020-10" db="UniProtKB">
        <authorList>
            <consortium name="WormBaseParasite"/>
        </authorList>
    </citation>
    <scope>IDENTIFICATION</scope>
</reference>
<keyword evidence="3 6" id="KW-0238">DNA-binding</keyword>
<dbReference type="PRINTS" id="PR00024">
    <property type="entry name" value="HOMEOBOX"/>
</dbReference>
<evidence type="ECO:0000256" key="6">
    <source>
        <dbReference type="PROSITE-ProRule" id="PRU00108"/>
    </source>
</evidence>
<dbReference type="InterPro" id="IPR001356">
    <property type="entry name" value="HD"/>
</dbReference>
<evidence type="ECO:0000256" key="8">
    <source>
        <dbReference type="SAM" id="MobiDB-lite"/>
    </source>
</evidence>
<proteinExistence type="predicted"/>
<feature type="compositionally biased region" description="Polar residues" evidence="8">
    <location>
        <begin position="55"/>
        <end position="74"/>
    </location>
</feature>
<dbReference type="WBParaSite" id="Pan_g24117.t2">
    <property type="protein sequence ID" value="Pan_g24117.t2"/>
    <property type="gene ID" value="Pan_g24117"/>
</dbReference>
<sequence>MNNHIDSTSSFAKPGQHEMLQNYAMNMLCNSYAPVPPVTVPIHGQDIGFVSTLSLSQQPRQPSNNDELTKSGANQMPPFNAVFQERDPDSPIQLRTQQNKRKPRVLFTQVQVAKLEERFKKQKYVSAHEREELANLLGLTPTQIKIWFQNRRYKCKRLDQDRNLQLTTQFGFPTQVSVNLIKSIKTFVIFIVVQCTNVPSQLHAISYG</sequence>
<dbReference type="InterPro" id="IPR000047">
    <property type="entry name" value="HTH_motif"/>
</dbReference>
<dbReference type="PROSITE" id="PS00027">
    <property type="entry name" value="HOMEOBOX_1"/>
    <property type="match status" value="1"/>
</dbReference>
<dbReference type="CDD" id="cd00086">
    <property type="entry name" value="homeodomain"/>
    <property type="match status" value="1"/>
</dbReference>
<dbReference type="GO" id="GO:0005634">
    <property type="term" value="C:nucleus"/>
    <property type="evidence" value="ECO:0007669"/>
    <property type="project" value="UniProtKB-SubCell"/>
</dbReference>
<evidence type="ECO:0000313" key="10">
    <source>
        <dbReference type="Proteomes" id="UP000492821"/>
    </source>
</evidence>
<reference evidence="10" key="1">
    <citation type="journal article" date="2013" name="Genetics">
        <title>The draft genome and transcriptome of Panagrellus redivivus are shaped by the harsh demands of a free-living lifestyle.</title>
        <authorList>
            <person name="Srinivasan J."/>
            <person name="Dillman A.R."/>
            <person name="Macchietto M.G."/>
            <person name="Heikkinen L."/>
            <person name="Lakso M."/>
            <person name="Fracchia K.M."/>
            <person name="Antoshechkin I."/>
            <person name="Mortazavi A."/>
            <person name="Wong G."/>
            <person name="Sternberg P.W."/>
        </authorList>
    </citation>
    <scope>NUCLEOTIDE SEQUENCE [LARGE SCALE GENOMIC DNA]</scope>
    <source>
        <strain evidence="10">MT8872</strain>
    </source>
</reference>
<feature type="DNA-binding region" description="Homeobox" evidence="6">
    <location>
        <begin position="100"/>
        <end position="159"/>
    </location>
</feature>
<accession>A0A7E4VSS7</accession>
<evidence type="ECO:0000256" key="1">
    <source>
        <dbReference type="ARBA" id="ARBA00004123"/>
    </source>
</evidence>
<dbReference type="Proteomes" id="UP000492821">
    <property type="component" value="Unassembled WGS sequence"/>
</dbReference>
<dbReference type="SUPFAM" id="SSF46689">
    <property type="entry name" value="Homeodomain-like"/>
    <property type="match status" value="1"/>
</dbReference>
<dbReference type="Gene3D" id="1.10.10.60">
    <property type="entry name" value="Homeodomain-like"/>
    <property type="match status" value="1"/>
</dbReference>
<evidence type="ECO:0000256" key="7">
    <source>
        <dbReference type="RuleBase" id="RU000682"/>
    </source>
</evidence>
<keyword evidence="4 6" id="KW-0371">Homeobox</keyword>
<dbReference type="AlphaFoldDB" id="A0A7E4VSS7"/>
<protein>
    <submittedName>
        <fullName evidence="11">Homeobox domain-containing protein</fullName>
    </submittedName>
</protein>
<keyword evidence="10" id="KW-1185">Reference proteome</keyword>
<dbReference type="GO" id="GO:0030154">
    <property type="term" value="P:cell differentiation"/>
    <property type="evidence" value="ECO:0007669"/>
    <property type="project" value="TreeGrafter"/>
</dbReference>
<keyword evidence="2" id="KW-0217">Developmental protein</keyword>
<dbReference type="GO" id="GO:0000978">
    <property type="term" value="F:RNA polymerase II cis-regulatory region sequence-specific DNA binding"/>
    <property type="evidence" value="ECO:0007669"/>
    <property type="project" value="TreeGrafter"/>
</dbReference>
<dbReference type="InterPro" id="IPR020479">
    <property type="entry name" value="HD_metazoa"/>
</dbReference>
<dbReference type="PANTHER" id="PTHR24340:SF41">
    <property type="entry name" value="MUSCLE-SPECIFIC HOMEOBOX PROTEIN TINMAN-RELATED"/>
    <property type="match status" value="1"/>
</dbReference>
<dbReference type="Pfam" id="PF00046">
    <property type="entry name" value="Homeodomain"/>
    <property type="match status" value="1"/>
</dbReference>
<dbReference type="SMART" id="SM00389">
    <property type="entry name" value="HOX"/>
    <property type="match status" value="1"/>
</dbReference>
<dbReference type="GO" id="GO:0000981">
    <property type="term" value="F:DNA-binding transcription factor activity, RNA polymerase II-specific"/>
    <property type="evidence" value="ECO:0007669"/>
    <property type="project" value="InterPro"/>
</dbReference>
<name>A0A7E4VSS7_PANRE</name>
<evidence type="ECO:0000256" key="2">
    <source>
        <dbReference type="ARBA" id="ARBA00022473"/>
    </source>
</evidence>
<organism evidence="10 11">
    <name type="scientific">Panagrellus redivivus</name>
    <name type="common">Microworm</name>
    <dbReference type="NCBI Taxonomy" id="6233"/>
    <lineage>
        <taxon>Eukaryota</taxon>
        <taxon>Metazoa</taxon>
        <taxon>Ecdysozoa</taxon>
        <taxon>Nematoda</taxon>
        <taxon>Chromadorea</taxon>
        <taxon>Rhabditida</taxon>
        <taxon>Tylenchina</taxon>
        <taxon>Panagrolaimomorpha</taxon>
        <taxon>Panagrolaimoidea</taxon>
        <taxon>Panagrolaimidae</taxon>
        <taxon>Panagrellus</taxon>
    </lineage>
</organism>
<dbReference type="InterPro" id="IPR009057">
    <property type="entry name" value="Homeodomain-like_sf"/>
</dbReference>
<dbReference type="PRINTS" id="PR00031">
    <property type="entry name" value="HTHREPRESSR"/>
</dbReference>
<dbReference type="InterPro" id="IPR050394">
    <property type="entry name" value="Homeobox_NK-like"/>
</dbReference>
<comment type="subcellular location">
    <subcellularLocation>
        <location evidence="1 6 7">Nucleus</location>
    </subcellularLocation>
</comment>
<keyword evidence="5 6" id="KW-0539">Nucleus</keyword>
<evidence type="ECO:0000259" key="9">
    <source>
        <dbReference type="PROSITE" id="PS50071"/>
    </source>
</evidence>
<evidence type="ECO:0000256" key="5">
    <source>
        <dbReference type="ARBA" id="ARBA00023242"/>
    </source>
</evidence>
<dbReference type="InterPro" id="IPR017970">
    <property type="entry name" value="Homeobox_CS"/>
</dbReference>
<feature type="domain" description="Homeobox" evidence="9">
    <location>
        <begin position="98"/>
        <end position="158"/>
    </location>
</feature>
<evidence type="ECO:0000256" key="4">
    <source>
        <dbReference type="ARBA" id="ARBA00023155"/>
    </source>
</evidence>
<dbReference type="PROSITE" id="PS50071">
    <property type="entry name" value="HOMEOBOX_2"/>
    <property type="match status" value="1"/>
</dbReference>
<evidence type="ECO:0000313" key="11">
    <source>
        <dbReference type="WBParaSite" id="Pan_g24117.t2"/>
    </source>
</evidence>